<keyword evidence="2 4" id="KW-0479">Metal-binding</keyword>
<dbReference type="InterPro" id="IPR005925">
    <property type="entry name" value="Agmatinase-rel"/>
</dbReference>
<dbReference type="GO" id="GO:0008783">
    <property type="term" value="F:agmatinase activity"/>
    <property type="evidence" value="ECO:0007669"/>
    <property type="project" value="TreeGrafter"/>
</dbReference>
<dbReference type="Pfam" id="PF00491">
    <property type="entry name" value="Arginase"/>
    <property type="match status" value="1"/>
</dbReference>
<feature type="binding site" evidence="4">
    <location>
        <position position="106"/>
    </location>
    <ligand>
        <name>Mn(2+)</name>
        <dbReference type="ChEBI" id="CHEBI:29035"/>
        <label>1</label>
    </ligand>
</feature>
<dbReference type="PROSITE" id="PS51409">
    <property type="entry name" value="ARGINASE_2"/>
    <property type="match status" value="1"/>
</dbReference>
<dbReference type="PIRSF" id="PIRSF036979">
    <property type="entry name" value="Arginase"/>
    <property type="match status" value="1"/>
</dbReference>
<evidence type="ECO:0000256" key="5">
    <source>
        <dbReference type="RuleBase" id="RU003684"/>
    </source>
</evidence>
<feature type="binding site" evidence="4">
    <location>
        <position position="215"/>
    </location>
    <ligand>
        <name>Mn(2+)</name>
        <dbReference type="ChEBI" id="CHEBI:29035"/>
        <label>1</label>
    </ligand>
</feature>
<dbReference type="Proteomes" id="UP000436522">
    <property type="component" value="Unassembled WGS sequence"/>
</dbReference>
<name>A0A640VVF6_9RHOB</name>
<dbReference type="PANTHER" id="PTHR11358:SF26">
    <property type="entry name" value="GUANIDINO ACID HYDROLASE, MITOCHONDRIAL"/>
    <property type="match status" value="1"/>
</dbReference>
<feature type="binding site" evidence="4">
    <location>
        <position position="132"/>
    </location>
    <ligand>
        <name>Mn(2+)</name>
        <dbReference type="ChEBI" id="CHEBI:29035"/>
        <label>1</label>
    </ligand>
</feature>
<feature type="binding site" evidence="4">
    <location>
        <position position="213"/>
    </location>
    <ligand>
        <name>Mn(2+)</name>
        <dbReference type="ChEBI" id="CHEBI:29035"/>
        <label>1</label>
    </ligand>
</feature>
<dbReference type="RefSeq" id="WP_159978423.1">
    <property type="nucleotide sequence ID" value="NZ_BLIV01000005.1"/>
</dbReference>
<comment type="caution">
    <text evidence="6">The sequence shown here is derived from an EMBL/GenBank/DDBJ whole genome shotgun (WGS) entry which is preliminary data.</text>
</comment>
<evidence type="ECO:0000256" key="2">
    <source>
        <dbReference type="ARBA" id="ARBA00022723"/>
    </source>
</evidence>
<dbReference type="InterPro" id="IPR023696">
    <property type="entry name" value="Ureohydrolase_dom_sf"/>
</dbReference>
<dbReference type="EMBL" id="BLIV01000005">
    <property type="protein sequence ID" value="GFE51071.1"/>
    <property type="molecule type" value="Genomic_DNA"/>
</dbReference>
<proteinExistence type="inferred from homology"/>
<dbReference type="InterPro" id="IPR006035">
    <property type="entry name" value="Ureohydrolase"/>
</dbReference>
<protein>
    <submittedName>
        <fullName evidence="6">Agmatinase</fullName>
    </submittedName>
</protein>
<accession>A0A640VVF6</accession>
<keyword evidence="4" id="KW-0464">Manganese</keyword>
<dbReference type="InterPro" id="IPR020855">
    <property type="entry name" value="Ureohydrolase_Mn_BS"/>
</dbReference>
<gene>
    <name evidence="6" type="ORF">So717_28240</name>
</gene>
<dbReference type="GO" id="GO:0046872">
    <property type="term" value="F:metal ion binding"/>
    <property type="evidence" value="ECO:0007669"/>
    <property type="project" value="UniProtKB-KW"/>
</dbReference>
<dbReference type="PANTHER" id="PTHR11358">
    <property type="entry name" value="ARGINASE/AGMATINASE"/>
    <property type="match status" value="1"/>
</dbReference>
<organism evidence="6 7">
    <name type="scientific">Roseobacter cerasinus</name>
    <dbReference type="NCBI Taxonomy" id="2602289"/>
    <lineage>
        <taxon>Bacteria</taxon>
        <taxon>Pseudomonadati</taxon>
        <taxon>Pseudomonadota</taxon>
        <taxon>Alphaproteobacteria</taxon>
        <taxon>Rhodobacterales</taxon>
        <taxon>Roseobacteraceae</taxon>
        <taxon>Roseobacter</taxon>
    </lineage>
</organism>
<keyword evidence="3 5" id="KW-0378">Hydrolase</keyword>
<dbReference type="OrthoDB" id="9788689at2"/>
<dbReference type="AlphaFoldDB" id="A0A640VVF6"/>
<feature type="binding site" evidence="4">
    <location>
        <position position="130"/>
    </location>
    <ligand>
        <name>Mn(2+)</name>
        <dbReference type="ChEBI" id="CHEBI:29035"/>
        <label>1</label>
    </ligand>
</feature>
<reference evidence="6 7" key="1">
    <citation type="submission" date="2019-12" db="EMBL/GenBank/DDBJ databases">
        <title>Roseobacter cerasinus sp. nov., isolated from seawater around aquaculture.</title>
        <authorList>
            <person name="Muramatsu S."/>
            <person name="Takabe Y."/>
            <person name="Mori K."/>
            <person name="Takaichi S."/>
            <person name="Hanada S."/>
        </authorList>
    </citation>
    <scope>NUCLEOTIDE SEQUENCE [LARGE SCALE GENOMIC DNA]</scope>
    <source>
        <strain evidence="6 7">AI77</strain>
    </source>
</reference>
<dbReference type="SUPFAM" id="SSF52768">
    <property type="entry name" value="Arginase/deacetylase"/>
    <property type="match status" value="1"/>
</dbReference>
<evidence type="ECO:0000256" key="3">
    <source>
        <dbReference type="ARBA" id="ARBA00022801"/>
    </source>
</evidence>
<dbReference type="PROSITE" id="PS01053">
    <property type="entry name" value="ARGINASE_1"/>
    <property type="match status" value="1"/>
</dbReference>
<feature type="binding site" evidence="4">
    <location>
        <position position="134"/>
    </location>
    <ligand>
        <name>Mn(2+)</name>
        <dbReference type="ChEBI" id="CHEBI:29035"/>
        <label>1</label>
    </ligand>
</feature>
<comment type="similarity">
    <text evidence="1">Belongs to the arginase family. Agmatinase subfamily.</text>
</comment>
<keyword evidence="7" id="KW-1185">Reference proteome</keyword>
<dbReference type="Gene3D" id="3.40.800.10">
    <property type="entry name" value="Ureohydrolase domain"/>
    <property type="match status" value="1"/>
</dbReference>
<evidence type="ECO:0000256" key="1">
    <source>
        <dbReference type="ARBA" id="ARBA00009227"/>
    </source>
</evidence>
<evidence type="ECO:0000313" key="6">
    <source>
        <dbReference type="EMBL" id="GFE51071.1"/>
    </source>
</evidence>
<dbReference type="NCBIfam" id="TIGR01230">
    <property type="entry name" value="agmatinase"/>
    <property type="match status" value="1"/>
</dbReference>
<comment type="cofactor">
    <cofactor evidence="4">
        <name>Mn(2+)</name>
        <dbReference type="ChEBI" id="CHEBI:29035"/>
    </cofactor>
    <text evidence="4">Binds 2 manganese ions per subunit.</text>
</comment>
<dbReference type="GO" id="GO:0033389">
    <property type="term" value="P:putrescine biosynthetic process from arginine, via agmatine"/>
    <property type="evidence" value="ECO:0007669"/>
    <property type="project" value="TreeGrafter"/>
</dbReference>
<sequence length="284" mass="30323">MTCFLHGELTQAERDPDTARFRVIPVPLERTVSYGGGTADGPDAILAASTELERLFRGTEPCAAGIVTEAPVSCFEALPEVMEQIARRTKAAAQQGAIPVVLGGEHGLTCGAVRGVVRGLQRQVGILQIDAHADLRKAYQGEMHSHASVMQLLVEEDGLPLMQLGVRALCAEEVARRASCGVVFRDAEELVAEAIEAVDLPPDFPKDVYVSFDLDGLDPSVLPATGTPVPGGLGYYQALNLIRHALKDRQLVGFDLVELAPDASSRVSNFTAAQIVYALMSFAT</sequence>
<evidence type="ECO:0000256" key="4">
    <source>
        <dbReference type="PIRSR" id="PIRSR036979-1"/>
    </source>
</evidence>
<evidence type="ECO:0000313" key="7">
    <source>
        <dbReference type="Proteomes" id="UP000436522"/>
    </source>
</evidence>
<dbReference type="CDD" id="cd11593">
    <property type="entry name" value="Agmatinase-like_2"/>
    <property type="match status" value="1"/>
</dbReference>